<name>A0A0E9VBN2_ANGAN</name>
<proteinExistence type="predicted"/>
<reference evidence="1" key="2">
    <citation type="journal article" date="2015" name="Fish Shellfish Immunol.">
        <title>Early steps in the European eel (Anguilla anguilla)-Vibrio vulnificus interaction in the gills: Role of the RtxA13 toxin.</title>
        <authorList>
            <person name="Callol A."/>
            <person name="Pajuelo D."/>
            <person name="Ebbesson L."/>
            <person name="Teles M."/>
            <person name="MacKenzie S."/>
            <person name="Amaro C."/>
        </authorList>
    </citation>
    <scope>NUCLEOTIDE SEQUENCE</scope>
</reference>
<dbReference type="AlphaFoldDB" id="A0A0E9VBN2"/>
<sequence>MAALKLPLRDPAAVPCTAKN</sequence>
<reference evidence="1" key="1">
    <citation type="submission" date="2014-11" db="EMBL/GenBank/DDBJ databases">
        <authorList>
            <person name="Amaro Gonzalez C."/>
        </authorList>
    </citation>
    <scope>NUCLEOTIDE SEQUENCE</scope>
</reference>
<protein>
    <submittedName>
        <fullName evidence="1">Uncharacterized protein</fullName>
    </submittedName>
</protein>
<dbReference type="EMBL" id="GBXM01033156">
    <property type="protein sequence ID" value="JAH75421.1"/>
    <property type="molecule type" value="Transcribed_RNA"/>
</dbReference>
<accession>A0A0E9VBN2</accession>
<organism evidence="1">
    <name type="scientific">Anguilla anguilla</name>
    <name type="common">European freshwater eel</name>
    <name type="synonym">Muraena anguilla</name>
    <dbReference type="NCBI Taxonomy" id="7936"/>
    <lineage>
        <taxon>Eukaryota</taxon>
        <taxon>Metazoa</taxon>
        <taxon>Chordata</taxon>
        <taxon>Craniata</taxon>
        <taxon>Vertebrata</taxon>
        <taxon>Euteleostomi</taxon>
        <taxon>Actinopterygii</taxon>
        <taxon>Neopterygii</taxon>
        <taxon>Teleostei</taxon>
        <taxon>Anguilliformes</taxon>
        <taxon>Anguillidae</taxon>
        <taxon>Anguilla</taxon>
    </lineage>
</organism>
<evidence type="ECO:0000313" key="1">
    <source>
        <dbReference type="EMBL" id="JAH75421.1"/>
    </source>
</evidence>